<sequence length="416" mass="48508">MAFSSLLVKTQLPQSLRQSTPLILACRQGHTVRGKPVGVAKTLEQRLAEENKQDPELTARVNIGLPKLKQSRSELFKDRWAHIKAQRANTELEKKTRSQQLLIDLKQVDQDYGLTTRGFDLRVIADHYGIFEDLFGAAYFIPRVNLNIQYEADAETLVPVYNGNVIKPKEARNQPLVSFDGTTDPITGKPQKEDSYWTLVATNPDGHFNEGDKEYVHWFVSNIPNGDVQKGDVIVNYLPPFPPKGIGYQRFVFILYKQNKKLDFSSLKLAEADYANLDKRTFKTYDFYRQYQDEITPAGLAFYQTDYDKSLTKFYHDVLNLKEPIFEYDFPEPYLADQKFFPLRQAFNLYMDRHRDIKQVNKEYLEQKLAKTHPFNGPEPELRYPNAHPIKNKPSWLRTEIRKQRLRMGRINDYVN</sequence>
<comment type="similarity">
    <text evidence="7">Belongs to the phosphatidylethanolamine-binding protein family. Mitochondrion-specific ribosomal protein mL38 subfamily.</text>
</comment>
<evidence type="ECO:0000256" key="2">
    <source>
        <dbReference type="ARBA" id="ARBA00022946"/>
    </source>
</evidence>
<dbReference type="Proteomes" id="UP001652621">
    <property type="component" value="Unplaced"/>
</dbReference>
<dbReference type="InterPro" id="IPR008914">
    <property type="entry name" value="PEBP"/>
</dbReference>
<dbReference type="VEuPathDB" id="VectorBase:MDOMA2_005199"/>
<dbReference type="InterPro" id="IPR035810">
    <property type="entry name" value="PEBP_euk"/>
</dbReference>
<name>A0A1I8M7A1_MUSDO</name>
<dbReference type="FunFam" id="3.90.280.10:FF:000002">
    <property type="entry name" value="39S ribosomal protein L38, mitochondrial"/>
    <property type="match status" value="1"/>
</dbReference>
<evidence type="ECO:0000256" key="9">
    <source>
        <dbReference type="ARBA" id="ARBA00041206"/>
    </source>
</evidence>
<dbReference type="OrthoDB" id="2153661at2759"/>
<evidence type="ECO:0000256" key="6">
    <source>
        <dbReference type="ARBA" id="ARBA00023274"/>
    </source>
</evidence>
<protein>
    <recommendedName>
        <fullName evidence="8">Large ribosomal subunit protein mL38</fullName>
    </recommendedName>
    <alternativeName>
        <fullName evidence="9">39S ribosomal protein L38, mitochondrial</fullName>
    </alternativeName>
</protein>
<keyword evidence="3 12" id="KW-0689">Ribosomal protein</keyword>
<dbReference type="CDD" id="cd00866">
    <property type="entry name" value="PEBP_euk"/>
    <property type="match status" value="1"/>
</dbReference>
<dbReference type="STRING" id="7370.A0A1I8M7A1"/>
<dbReference type="Gene3D" id="3.90.280.10">
    <property type="entry name" value="PEBP-like"/>
    <property type="match status" value="1"/>
</dbReference>
<keyword evidence="11" id="KW-1185">Reference proteome</keyword>
<dbReference type="InterPro" id="IPR036610">
    <property type="entry name" value="PEBP-like_sf"/>
</dbReference>
<keyword evidence="5" id="KW-0496">Mitochondrion</keyword>
<evidence type="ECO:0000256" key="3">
    <source>
        <dbReference type="ARBA" id="ARBA00022980"/>
    </source>
</evidence>
<comment type="subcellular location">
    <subcellularLocation>
        <location evidence="1">Mitochondrion</location>
    </subcellularLocation>
</comment>
<keyword evidence="2" id="KW-0809">Transit peptide</keyword>
<evidence type="ECO:0000313" key="10">
    <source>
        <dbReference type="EnsemblMetazoa" id="MDOA001994-PA"/>
    </source>
</evidence>
<evidence type="ECO:0000313" key="12">
    <source>
        <dbReference type="RefSeq" id="XP_005186602.1"/>
    </source>
</evidence>
<keyword evidence="4" id="KW-0175">Coiled coil</keyword>
<dbReference type="GO" id="GO:0005743">
    <property type="term" value="C:mitochondrial inner membrane"/>
    <property type="evidence" value="ECO:0007669"/>
    <property type="project" value="UniProtKB-ARBA"/>
</dbReference>
<dbReference type="PANTHER" id="PTHR11362">
    <property type="entry name" value="PHOSPHATIDYLETHANOLAMINE-BINDING PROTEIN"/>
    <property type="match status" value="1"/>
</dbReference>
<dbReference type="VEuPathDB" id="VectorBase:MDOA001994"/>
<dbReference type="KEGG" id="mde:101899876"/>
<keyword evidence="6" id="KW-0687">Ribonucleoprotein</keyword>
<accession>A0A1I8M7A1</accession>
<reference evidence="10" key="1">
    <citation type="submission" date="2020-05" db="UniProtKB">
        <authorList>
            <consortium name="EnsemblMetazoa"/>
        </authorList>
    </citation>
    <scope>IDENTIFICATION</scope>
    <source>
        <strain evidence="10">Aabys</strain>
    </source>
</reference>
<dbReference type="RefSeq" id="XP_005186602.1">
    <property type="nucleotide sequence ID" value="XM_005186545.3"/>
</dbReference>
<evidence type="ECO:0000256" key="8">
    <source>
        <dbReference type="ARBA" id="ARBA00039444"/>
    </source>
</evidence>
<evidence type="ECO:0000256" key="4">
    <source>
        <dbReference type="ARBA" id="ARBA00023054"/>
    </source>
</evidence>
<dbReference type="Pfam" id="PF01161">
    <property type="entry name" value="PBP"/>
    <property type="match status" value="1"/>
</dbReference>
<evidence type="ECO:0000256" key="5">
    <source>
        <dbReference type="ARBA" id="ARBA00023128"/>
    </source>
</evidence>
<evidence type="ECO:0000313" key="11">
    <source>
        <dbReference type="Proteomes" id="UP001652621"/>
    </source>
</evidence>
<gene>
    <name evidence="10" type="primary">101899876</name>
    <name evidence="12" type="synonym">LOC101899876</name>
</gene>
<dbReference type="eggNOG" id="KOG3346">
    <property type="taxonomic scope" value="Eukaryota"/>
</dbReference>
<dbReference type="EnsemblMetazoa" id="MDOA001994-RA">
    <property type="protein sequence ID" value="MDOA001994-PA"/>
    <property type="gene ID" value="MDOA001994"/>
</dbReference>
<proteinExistence type="inferred from homology"/>
<dbReference type="GO" id="GO:0005762">
    <property type="term" value="C:mitochondrial large ribosomal subunit"/>
    <property type="evidence" value="ECO:0007669"/>
    <property type="project" value="TreeGrafter"/>
</dbReference>
<dbReference type="SUPFAM" id="SSF49777">
    <property type="entry name" value="PEBP-like"/>
    <property type="match status" value="1"/>
</dbReference>
<dbReference type="AlphaFoldDB" id="A0A1I8M7A1"/>
<evidence type="ECO:0000256" key="7">
    <source>
        <dbReference type="ARBA" id="ARBA00038016"/>
    </source>
</evidence>
<dbReference type="PANTHER" id="PTHR11362:SF133">
    <property type="entry name" value="LARGE RIBOSOMAL SUBUNIT PROTEIN ML38"/>
    <property type="match status" value="1"/>
</dbReference>
<reference evidence="12" key="2">
    <citation type="submission" date="2025-04" db="UniProtKB">
        <authorList>
            <consortium name="RefSeq"/>
        </authorList>
    </citation>
    <scope>IDENTIFICATION</scope>
    <source>
        <strain evidence="12">Aabys</strain>
    </source>
</reference>
<evidence type="ECO:0000256" key="1">
    <source>
        <dbReference type="ARBA" id="ARBA00004173"/>
    </source>
</evidence>
<organism evidence="10">
    <name type="scientific">Musca domestica</name>
    <name type="common">House fly</name>
    <dbReference type="NCBI Taxonomy" id="7370"/>
    <lineage>
        <taxon>Eukaryota</taxon>
        <taxon>Metazoa</taxon>
        <taxon>Ecdysozoa</taxon>
        <taxon>Arthropoda</taxon>
        <taxon>Hexapoda</taxon>
        <taxon>Insecta</taxon>
        <taxon>Pterygota</taxon>
        <taxon>Neoptera</taxon>
        <taxon>Endopterygota</taxon>
        <taxon>Diptera</taxon>
        <taxon>Brachycera</taxon>
        <taxon>Muscomorpha</taxon>
        <taxon>Muscoidea</taxon>
        <taxon>Muscidae</taxon>
        <taxon>Musca</taxon>
    </lineage>
</organism>